<dbReference type="PROSITE" id="PS00211">
    <property type="entry name" value="ABC_TRANSPORTER_1"/>
    <property type="match status" value="1"/>
</dbReference>
<evidence type="ECO:0000256" key="3">
    <source>
        <dbReference type="ARBA" id="ARBA00022741"/>
    </source>
</evidence>
<keyword evidence="2" id="KW-0813">Transport</keyword>
<dbReference type="GO" id="GO:0005524">
    <property type="term" value="F:ATP binding"/>
    <property type="evidence" value="ECO:0007669"/>
    <property type="project" value="UniProtKB-KW"/>
</dbReference>
<dbReference type="InterPro" id="IPR050166">
    <property type="entry name" value="ABC_transporter_ATP-bind"/>
</dbReference>
<dbReference type="OrthoDB" id="9802264at2"/>
<evidence type="ECO:0000313" key="8">
    <source>
        <dbReference type="Proteomes" id="UP000219111"/>
    </source>
</evidence>
<dbReference type="GO" id="GO:0016887">
    <property type="term" value="F:ATP hydrolysis activity"/>
    <property type="evidence" value="ECO:0007669"/>
    <property type="project" value="InterPro"/>
</dbReference>
<dbReference type="SUPFAM" id="SSF52540">
    <property type="entry name" value="P-loop containing nucleoside triphosphate hydrolases"/>
    <property type="match status" value="1"/>
</dbReference>
<proteinExistence type="inferred from homology"/>
<evidence type="ECO:0000256" key="5">
    <source>
        <dbReference type="SAM" id="MobiDB-lite"/>
    </source>
</evidence>
<feature type="region of interest" description="Disordered" evidence="5">
    <location>
        <begin position="252"/>
        <end position="274"/>
    </location>
</feature>
<name>A0A285RMH6_9RHOB</name>
<dbReference type="PANTHER" id="PTHR42788:SF19">
    <property type="entry name" value="ALIPHATIC SULFONATES IMPORT ATP-BINDING PROTEIN SSUB 2"/>
    <property type="match status" value="1"/>
</dbReference>
<dbReference type="PROSITE" id="PS50893">
    <property type="entry name" value="ABC_TRANSPORTER_2"/>
    <property type="match status" value="1"/>
</dbReference>
<comment type="similarity">
    <text evidence="1">Belongs to the ABC transporter superfamily.</text>
</comment>
<accession>A0A285RMH6</accession>
<keyword evidence="4 7" id="KW-0067">ATP-binding</keyword>
<dbReference type="PANTHER" id="PTHR42788">
    <property type="entry name" value="TAURINE IMPORT ATP-BINDING PROTEIN-RELATED"/>
    <property type="match status" value="1"/>
</dbReference>
<dbReference type="CDD" id="cd03293">
    <property type="entry name" value="ABC_NrtD_SsuB_transporters"/>
    <property type="match status" value="1"/>
</dbReference>
<evidence type="ECO:0000256" key="4">
    <source>
        <dbReference type="ARBA" id="ARBA00022840"/>
    </source>
</evidence>
<evidence type="ECO:0000259" key="6">
    <source>
        <dbReference type="PROSITE" id="PS50893"/>
    </source>
</evidence>
<keyword evidence="8" id="KW-1185">Reference proteome</keyword>
<feature type="domain" description="ABC transporter" evidence="6">
    <location>
        <begin position="7"/>
        <end position="238"/>
    </location>
</feature>
<keyword evidence="3" id="KW-0547">Nucleotide-binding</keyword>
<dbReference type="Pfam" id="PF00005">
    <property type="entry name" value="ABC_tran"/>
    <property type="match status" value="1"/>
</dbReference>
<organism evidence="7 8">
    <name type="scientific">Rhodobacter maris</name>
    <dbReference type="NCBI Taxonomy" id="446682"/>
    <lineage>
        <taxon>Bacteria</taxon>
        <taxon>Pseudomonadati</taxon>
        <taxon>Pseudomonadota</taxon>
        <taxon>Alphaproteobacteria</taxon>
        <taxon>Rhodobacterales</taxon>
        <taxon>Rhodobacter group</taxon>
        <taxon>Rhodobacter</taxon>
    </lineage>
</organism>
<sequence>MSAPGDLRIEDITILFRGRQGPVTALPPTTLHLAPGSFTALIGPSGCGKSSLLNAIAGFLVPASGTIRLDGAPVTGPSARIGLIFQHYALFPWFTALGNVRFALRRFGLPRTEEIARARAALAEVGLGAHERKFPQQLSGGMRQRVAIARTFAGAPQVLLLDEPFAALDAQTRRGMQELMLEVWARHSATVLFVTHDVDEALLLADRVYLMSAGPGRLIADYVLAQPRPRSLTQDGGALLAIREEILARLHPQPSAAPSRSPGIVATCPERSQP</sequence>
<dbReference type="RefSeq" id="WP_097068237.1">
    <property type="nucleotide sequence ID" value="NZ_OBMT01000001.1"/>
</dbReference>
<evidence type="ECO:0000313" key="7">
    <source>
        <dbReference type="EMBL" id="SOB93517.1"/>
    </source>
</evidence>
<dbReference type="InterPro" id="IPR003439">
    <property type="entry name" value="ABC_transporter-like_ATP-bd"/>
</dbReference>
<evidence type="ECO:0000256" key="1">
    <source>
        <dbReference type="ARBA" id="ARBA00005417"/>
    </source>
</evidence>
<reference evidence="8" key="1">
    <citation type="submission" date="2017-08" db="EMBL/GenBank/DDBJ databases">
        <authorList>
            <person name="Varghese N."/>
            <person name="Submissions S."/>
        </authorList>
    </citation>
    <scope>NUCLEOTIDE SEQUENCE [LARGE SCALE GENOMIC DNA]</scope>
    <source>
        <strain evidence="8">JA276</strain>
    </source>
</reference>
<dbReference type="Proteomes" id="UP000219111">
    <property type="component" value="Unassembled WGS sequence"/>
</dbReference>
<dbReference type="EMBL" id="OBMT01000001">
    <property type="protein sequence ID" value="SOB93517.1"/>
    <property type="molecule type" value="Genomic_DNA"/>
</dbReference>
<dbReference type="AlphaFoldDB" id="A0A285RMH6"/>
<dbReference type="InterPro" id="IPR027417">
    <property type="entry name" value="P-loop_NTPase"/>
</dbReference>
<protein>
    <submittedName>
        <fullName evidence="7">NitT/TauT family transport system ATP-binding protein</fullName>
    </submittedName>
</protein>
<dbReference type="SMART" id="SM00382">
    <property type="entry name" value="AAA"/>
    <property type="match status" value="1"/>
</dbReference>
<dbReference type="Gene3D" id="3.40.50.300">
    <property type="entry name" value="P-loop containing nucleotide triphosphate hydrolases"/>
    <property type="match status" value="1"/>
</dbReference>
<dbReference type="InterPro" id="IPR003593">
    <property type="entry name" value="AAA+_ATPase"/>
</dbReference>
<dbReference type="InterPro" id="IPR017871">
    <property type="entry name" value="ABC_transporter-like_CS"/>
</dbReference>
<evidence type="ECO:0000256" key="2">
    <source>
        <dbReference type="ARBA" id="ARBA00022448"/>
    </source>
</evidence>
<gene>
    <name evidence="7" type="ORF">SAMN05877831_101190</name>
</gene>